<protein>
    <submittedName>
        <fullName evidence="1">Uncharacterized protein</fullName>
    </submittedName>
</protein>
<organism evidence="1 2">
    <name type="scientific">Diversispora epigaea</name>
    <dbReference type="NCBI Taxonomy" id="1348612"/>
    <lineage>
        <taxon>Eukaryota</taxon>
        <taxon>Fungi</taxon>
        <taxon>Fungi incertae sedis</taxon>
        <taxon>Mucoromycota</taxon>
        <taxon>Glomeromycotina</taxon>
        <taxon>Glomeromycetes</taxon>
        <taxon>Diversisporales</taxon>
        <taxon>Diversisporaceae</taxon>
        <taxon>Diversispora</taxon>
    </lineage>
</organism>
<evidence type="ECO:0000313" key="1">
    <source>
        <dbReference type="EMBL" id="RHZ43549.1"/>
    </source>
</evidence>
<gene>
    <name evidence="1" type="ORF">Glove_1032g7</name>
</gene>
<dbReference type="AlphaFoldDB" id="A0A397G0G7"/>
<name>A0A397G0G7_9GLOM</name>
<sequence length="71" mass="8032">MLSALIFNQLSVPALILGTYKQQVNHSRTLHSSCIHEDKLSRHRVYPIIYLPAIQPLTANAPIRLLEGKIE</sequence>
<dbReference type="EMBL" id="PQFF01000656">
    <property type="protein sequence ID" value="RHZ43549.1"/>
    <property type="molecule type" value="Genomic_DNA"/>
</dbReference>
<proteinExistence type="predicted"/>
<accession>A0A397G0G7</accession>
<evidence type="ECO:0000313" key="2">
    <source>
        <dbReference type="Proteomes" id="UP000266861"/>
    </source>
</evidence>
<reference evidence="1 2" key="1">
    <citation type="submission" date="2018-08" db="EMBL/GenBank/DDBJ databases">
        <title>Genome and evolution of the arbuscular mycorrhizal fungus Diversispora epigaea (formerly Glomus versiforme) and its bacterial endosymbionts.</title>
        <authorList>
            <person name="Sun X."/>
            <person name="Fei Z."/>
            <person name="Harrison M."/>
        </authorList>
    </citation>
    <scope>NUCLEOTIDE SEQUENCE [LARGE SCALE GENOMIC DNA]</scope>
    <source>
        <strain evidence="1 2">IT104</strain>
    </source>
</reference>
<comment type="caution">
    <text evidence="1">The sequence shown here is derived from an EMBL/GenBank/DDBJ whole genome shotgun (WGS) entry which is preliminary data.</text>
</comment>
<dbReference type="Proteomes" id="UP000266861">
    <property type="component" value="Unassembled WGS sequence"/>
</dbReference>
<keyword evidence="2" id="KW-1185">Reference proteome</keyword>